<feature type="transmembrane region" description="Helical" evidence="1">
    <location>
        <begin position="50"/>
        <end position="71"/>
    </location>
</feature>
<evidence type="ECO:0000313" key="3">
    <source>
        <dbReference type="Proteomes" id="UP000319040"/>
    </source>
</evidence>
<keyword evidence="1" id="KW-1133">Transmembrane helix</keyword>
<keyword evidence="1" id="KW-0812">Transmembrane</keyword>
<feature type="transmembrane region" description="Helical" evidence="1">
    <location>
        <begin position="92"/>
        <end position="114"/>
    </location>
</feature>
<feature type="transmembrane region" description="Helical" evidence="1">
    <location>
        <begin position="120"/>
        <end position="137"/>
    </location>
</feature>
<reference evidence="2 3" key="1">
    <citation type="submission" date="2017-05" db="EMBL/GenBank/DDBJ databases">
        <authorList>
            <person name="Varghese N."/>
            <person name="Submissions S."/>
        </authorList>
    </citation>
    <scope>NUCLEOTIDE SEQUENCE [LARGE SCALE GENOMIC DNA]</scope>
    <source>
        <strain evidence="2 3">DSM 27040</strain>
    </source>
</reference>
<dbReference type="OrthoDB" id="1121168at2"/>
<proteinExistence type="predicted"/>
<organism evidence="2 3">
    <name type="scientific">Saccharicrinis carchari</name>
    <dbReference type="NCBI Taxonomy" id="1168039"/>
    <lineage>
        <taxon>Bacteria</taxon>
        <taxon>Pseudomonadati</taxon>
        <taxon>Bacteroidota</taxon>
        <taxon>Bacteroidia</taxon>
        <taxon>Marinilabiliales</taxon>
        <taxon>Marinilabiliaceae</taxon>
        <taxon>Saccharicrinis</taxon>
    </lineage>
</organism>
<sequence length="160" mass="18058">MNLNIKKQFRRLHSIYIVILGSMSLAALISVIIVFKMGAFAIFDLQTLNVLKAVVIMALLVGIPVSHIFYFKKIKHINRSLTLSKKIAMFQLAFVVRIALLEGIGLLAMMAYLVAADKSFLYMFAVVFVLFIIHAPTKQRIISDLELDDEESELLAEQVK</sequence>
<protein>
    <submittedName>
        <fullName evidence="2">Uncharacterized protein</fullName>
    </submittedName>
</protein>
<feature type="transmembrane region" description="Helical" evidence="1">
    <location>
        <begin position="12"/>
        <end position="35"/>
    </location>
</feature>
<evidence type="ECO:0000313" key="2">
    <source>
        <dbReference type="EMBL" id="SMO71317.1"/>
    </source>
</evidence>
<evidence type="ECO:0000256" key="1">
    <source>
        <dbReference type="SAM" id="Phobius"/>
    </source>
</evidence>
<name>A0A521DHY0_SACCC</name>
<accession>A0A521DHY0</accession>
<keyword evidence="3" id="KW-1185">Reference proteome</keyword>
<dbReference type="EMBL" id="FXTB01000005">
    <property type="protein sequence ID" value="SMO71317.1"/>
    <property type="molecule type" value="Genomic_DNA"/>
</dbReference>
<dbReference type="Proteomes" id="UP000319040">
    <property type="component" value="Unassembled WGS sequence"/>
</dbReference>
<gene>
    <name evidence="2" type="ORF">SAMN06265379_105212</name>
</gene>
<dbReference type="RefSeq" id="WP_142533659.1">
    <property type="nucleotide sequence ID" value="NZ_FXTB01000005.1"/>
</dbReference>
<dbReference type="AlphaFoldDB" id="A0A521DHY0"/>
<keyword evidence="1" id="KW-0472">Membrane</keyword>